<name>A0A2J7RT47_9NEOP</name>
<dbReference type="PANTHER" id="PTHR47326:SF1">
    <property type="entry name" value="HTH PSQ-TYPE DOMAIN-CONTAINING PROTEIN"/>
    <property type="match status" value="1"/>
</dbReference>
<sequence>MIHALKPSDQVARTNFAVDMPERIDACPDFLRQVCFSNESTSHISGIRNRYKIHVTCEVERGSPKVNVWAGLMQDKLTGPFFFSEKAATGHSYLDILKLYWLPELMDRSIAWPPTSPDLTPQDFFLWGYVKNIVYMLQATWNEIEYRLDICRATKGAYTEIY</sequence>
<reference evidence="1 2" key="1">
    <citation type="submission" date="2017-12" db="EMBL/GenBank/DDBJ databases">
        <title>Hemimetabolous genomes reveal molecular basis of termite eusociality.</title>
        <authorList>
            <person name="Harrison M.C."/>
            <person name="Jongepier E."/>
            <person name="Robertson H.M."/>
            <person name="Arning N."/>
            <person name="Bitard-Feildel T."/>
            <person name="Chao H."/>
            <person name="Childers C.P."/>
            <person name="Dinh H."/>
            <person name="Doddapaneni H."/>
            <person name="Dugan S."/>
            <person name="Gowin J."/>
            <person name="Greiner C."/>
            <person name="Han Y."/>
            <person name="Hu H."/>
            <person name="Hughes D.S.T."/>
            <person name="Huylmans A.-K."/>
            <person name="Kemena C."/>
            <person name="Kremer L.P.M."/>
            <person name="Lee S.L."/>
            <person name="Lopez-Ezquerra A."/>
            <person name="Mallet L."/>
            <person name="Monroy-Kuhn J.M."/>
            <person name="Moser A."/>
            <person name="Murali S.C."/>
            <person name="Muzny D.M."/>
            <person name="Otani S."/>
            <person name="Piulachs M.-D."/>
            <person name="Poelchau M."/>
            <person name="Qu J."/>
            <person name="Schaub F."/>
            <person name="Wada-Katsumata A."/>
            <person name="Worley K.C."/>
            <person name="Xie Q."/>
            <person name="Ylla G."/>
            <person name="Poulsen M."/>
            <person name="Gibbs R.A."/>
            <person name="Schal C."/>
            <person name="Richards S."/>
            <person name="Belles X."/>
            <person name="Korb J."/>
            <person name="Bornberg-Bauer E."/>
        </authorList>
    </citation>
    <scope>NUCLEOTIDE SEQUENCE [LARGE SCALE GENOMIC DNA]</scope>
    <source>
        <tissue evidence="1">Whole body</tissue>
    </source>
</reference>
<dbReference type="PANTHER" id="PTHR47326">
    <property type="entry name" value="TRANSPOSABLE ELEMENT TC3 TRANSPOSASE-LIKE PROTEIN"/>
    <property type="match status" value="1"/>
</dbReference>
<evidence type="ECO:0000313" key="2">
    <source>
        <dbReference type="Proteomes" id="UP000235965"/>
    </source>
</evidence>
<gene>
    <name evidence="1" type="ORF">B7P43_G17047</name>
</gene>
<organism evidence="1 2">
    <name type="scientific">Cryptotermes secundus</name>
    <dbReference type="NCBI Taxonomy" id="105785"/>
    <lineage>
        <taxon>Eukaryota</taxon>
        <taxon>Metazoa</taxon>
        <taxon>Ecdysozoa</taxon>
        <taxon>Arthropoda</taxon>
        <taxon>Hexapoda</taxon>
        <taxon>Insecta</taxon>
        <taxon>Pterygota</taxon>
        <taxon>Neoptera</taxon>
        <taxon>Polyneoptera</taxon>
        <taxon>Dictyoptera</taxon>
        <taxon>Blattodea</taxon>
        <taxon>Blattoidea</taxon>
        <taxon>Termitoidae</taxon>
        <taxon>Kalotermitidae</taxon>
        <taxon>Cryptotermitinae</taxon>
        <taxon>Cryptotermes</taxon>
    </lineage>
</organism>
<dbReference type="GO" id="GO:0003676">
    <property type="term" value="F:nucleic acid binding"/>
    <property type="evidence" value="ECO:0007669"/>
    <property type="project" value="InterPro"/>
</dbReference>
<proteinExistence type="predicted"/>
<comment type="caution">
    <text evidence="1">The sequence shown here is derived from an EMBL/GenBank/DDBJ whole genome shotgun (WGS) entry which is preliminary data.</text>
</comment>
<evidence type="ECO:0000313" key="1">
    <source>
        <dbReference type="EMBL" id="PNF44001.1"/>
    </source>
</evidence>
<accession>A0A2J7RT47</accession>
<dbReference type="InterPro" id="IPR036397">
    <property type="entry name" value="RNaseH_sf"/>
</dbReference>
<dbReference type="InParanoid" id="A0A2J7RT47"/>
<dbReference type="EMBL" id="NEVH01000012">
    <property type="protein sequence ID" value="PNF44001.1"/>
    <property type="molecule type" value="Genomic_DNA"/>
</dbReference>
<keyword evidence="2" id="KW-1185">Reference proteome</keyword>
<dbReference type="STRING" id="105785.A0A2J7RT47"/>
<dbReference type="Gene3D" id="3.30.420.10">
    <property type="entry name" value="Ribonuclease H-like superfamily/Ribonuclease H"/>
    <property type="match status" value="2"/>
</dbReference>
<dbReference type="AlphaFoldDB" id="A0A2J7RT47"/>
<protein>
    <submittedName>
        <fullName evidence="1">Uncharacterized protein</fullName>
    </submittedName>
</protein>
<dbReference type="Proteomes" id="UP000235965">
    <property type="component" value="Unassembled WGS sequence"/>
</dbReference>